<dbReference type="Proteomes" id="UP000199228">
    <property type="component" value="Unassembled WGS sequence"/>
</dbReference>
<evidence type="ECO:0000256" key="1">
    <source>
        <dbReference type="PIRSR" id="PIRSR000390-1"/>
    </source>
</evidence>
<sequence>MKYDMSKRIYLSQPQQTGGEMEYVKKAFSTNNLTLFGDNITEFEHRMAQYYNVPKTLAVASGTAALHMGLRALGVGKGDYVFAQSFTFIASTNPILYLGATPIFIDSDEDNWNMSPEALKKAFEWAKKEHKMPKAVVIVDLYGLPAAYDELIPICKEYNVPILEDAAEALGSMYDGVKCGLFGDCAGISFNSNKIITTGGGGLALAKEEAIIDKMRYWSQQAREPLPYYEHYESGYQYRMSNILAGIGCAQVPQIDAYARRRKEIFEYYKARLSDLPVSFMPSSKKAQPNYWLSVVQLEEKEDVLPLIAYLEEDLIETRMAWKPMHLQPIFQDAVYITAKEGTDVSQKLFLHGLCLPSASVMTREEQDRVIKRIREYYENK</sequence>
<protein>
    <submittedName>
        <fullName evidence="4">dTDP-4-amino-4,6-dideoxygalactose transaminase</fullName>
    </submittedName>
</protein>
<dbReference type="EMBL" id="FMXR01000008">
    <property type="protein sequence ID" value="SDB15544.1"/>
    <property type="molecule type" value="Genomic_DNA"/>
</dbReference>
<dbReference type="PANTHER" id="PTHR30244">
    <property type="entry name" value="TRANSAMINASE"/>
    <property type="match status" value="1"/>
</dbReference>
<evidence type="ECO:0000256" key="3">
    <source>
        <dbReference type="RuleBase" id="RU004508"/>
    </source>
</evidence>
<feature type="active site" description="Proton acceptor" evidence="1">
    <location>
        <position position="194"/>
    </location>
</feature>
<dbReference type="PANTHER" id="PTHR30244:SF34">
    <property type="entry name" value="DTDP-4-AMINO-4,6-DIDEOXYGALACTOSE TRANSAMINASE"/>
    <property type="match status" value="1"/>
</dbReference>
<dbReference type="PIRSF" id="PIRSF000390">
    <property type="entry name" value="PLP_StrS"/>
    <property type="match status" value="1"/>
</dbReference>
<dbReference type="GO" id="GO:0008483">
    <property type="term" value="F:transaminase activity"/>
    <property type="evidence" value="ECO:0007669"/>
    <property type="project" value="TreeGrafter"/>
</dbReference>
<dbReference type="AlphaFoldDB" id="A0A1G6B4E1"/>
<dbReference type="Pfam" id="PF01041">
    <property type="entry name" value="DegT_DnrJ_EryC1"/>
    <property type="match status" value="1"/>
</dbReference>
<evidence type="ECO:0000313" key="4">
    <source>
        <dbReference type="EMBL" id="SDB15544.1"/>
    </source>
</evidence>
<keyword evidence="5" id="KW-1185">Reference proteome</keyword>
<evidence type="ECO:0000256" key="2">
    <source>
        <dbReference type="PIRSR" id="PIRSR000390-2"/>
    </source>
</evidence>
<dbReference type="Gene3D" id="3.90.1150.10">
    <property type="entry name" value="Aspartate Aminotransferase, domain 1"/>
    <property type="match status" value="1"/>
</dbReference>
<dbReference type="InterPro" id="IPR015421">
    <property type="entry name" value="PyrdxlP-dep_Trfase_major"/>
</dbReference>
<dbReference type="SUPFAM" id="SSF53383">
    <property type="entry name" value="PLP-dependent transferases"/>
    <property type="match status" value="1"/>
</dbReference>
<dbReference type="GO" id="GO:0030170">
    <property type="term" value="F:pyridoxal phosphate binding"/>
    <property type="evidence" value="ECO:0007669"/>
    <property type="project" value="TreeGrafter"/>
</dbReference>
<comment type="similarity">
    <text evidence="3">Belongs to the DegT/DnrJ/EryC1 family.</text>
</comment>
<accession>A0A1G6B4E1</accession>
<gene>
    <name evidence="4" type="ORF">SAMN02910417_01162</name>
</gene>
<dbReference type="CDD" id="cd00616">
    <property type="entry name" value="AHBA_syn"/>
    <property type="match status" value="1"/>
</dbReference>
<dbReference type="InterPro" id="IPR015422">
    <property type="entry name" value="PyrdxlP-dep_Trfase_small"/>
</dbReference>
<dbReference type="GO" id="GO:0000271">
    <property type="term" value="P:polysaccharide biosynthetic process"/>
    <property type="evidence" value="ECO:0007669"/>
    <property type="project" value="TreeGrafter"/>
</dbReference>
<proteinExistence type="inferred from homology"/>
<feature type="modified residue" description="N6-(pyridoxal phosphate)lysine" evidence="2">
    <location>
        <position position="194"/>
    </location>
</feature>
<keyword evidence="2 3" id="KW-0663">Pyridoxal phosphate</keyword>
<dbReference type="STRING" id="1732.SAMN02910417_01162"/>
<dbReference type="Gene3D" id="3.40.640.10">
    <property type="entry name" value="Type I PLP-dependent aspartate aminotransferase-like (Major domain)"/>
    <property type="match status" value="1"/>
</dbReference>
<evidence type="ECO:0000313" key="5">
    <source>
        <dbReference type="Proteomes" id="UP000199228"/>
    </source>
</evidence>
<name>A0A1G6B4E1_EUBOX</name>
<dbReference type="InterPro" id="IPR015424">
    <property type="entry name" value="PyrdxlP-dep_Trfase"/>
</dbReference>
<reference evidence="4 5" key="1">
    <citation type="submission" date="2016-10" db="EMBL/GenBank/DDBJ databases">
        <authorList>
            <person name="de Groot N.N."/>
        </authorList>
    </citation>
    <scope>NUCLEOTIDE SEQUENCE [LARGE SCALE GENOMIC DNA]</scope>
    <source>
        <strain evidence="4 5">DSM 3217</strain>
    </source>
</reference>
<organism evidence="4 5">
    <name type="scientific">Eubacterium oxidoreducens</name>
    <dbReference type="NCBI Taxonomy" id="1732"/>
    <lineage>
        <taxon>Bacteria</taxon>
        <taxon>Bacillati</taxon>
        <taxon>Bacillota</taxon>
        <taxon>Clostridia</taxon>
        <taxon>Eubacteriales</taxon>
        <taxon>Eubacteriaceae</taxon>
        <taxon>Eubacterium</taxon>
    </lineage>
</organism>
<dbReference type="InterPro" id="IPR000653">
    <property type="entry name" value="DegT/StrS_aminotransferase"/>
</dbReference>